<evidence type="ECO:0000256" key="1">
    <source>
        <dbReference type="SAM" id="MobiDB-lite"/>
    </source>
</evidence>
<dbReference type="Proteomes" id="UP000075901">
    <property type="component" value="Unassembled WGS sequence"/>
</dbReference>
<evidence type="ECO:0008006" key="5">
    <source>
        <dbReference type="Google" id="ProtNLM"/>
    </source>
</evidence>
<dbReference type="AlphaFoldDB" id="A0A182T1W8"/>
<proteinExistence type="predicted"/>
<accession>A0A182T1W8</accession>
<feature type="compositionally biased region" description="Basic and acidic residues" evidence="1">
    <location>
        <begin position="150"/>
        <end position="166"/>
    </location>
</feature>
<reference evidence="3" key="2">
    <citation type="submission" date="2020-05" db="UniProtKB">
        <authorList>
            <consortium name="EnsemblMetazoa"/>
        </authorList>
    </citation>
    <scope>IDENTIFICATION</scope>
    <source>
        <strain evidence="3">maculatus3</strain>
    </source>
</reference>
<evidence type="ECO:0000256" key="2">
    <source>
        <dbReference type="SAM" id="SignalP"/>
    </source>
</evidence>
<evidence type="ECO:0000313" key="4">
    <source>
        <dbReference type="Proteomes" id="UP000075901"/>
    </source>
</evidence>
<reference evidence="4" key="1">
    <citation type="submission" date="2013-09" db="EMBL/GenBank/DDBJ databases">
        <title>The Genome Sequence of Anopheles maculatus species B.</title>
        <authorList>
            <consortium name="The Broad Institute Genomics Platform"/>
            <person name="Neafsey D.E."/>
            <person name="Besansky N."/>
            <person name="Howell P."/>
            <person name="Walton C."/>
            <person name="Young S.K."/>
            <person name="Zeng Q."/>
            <person name="Gargeya S."/>
            <person name="Fitzgerald M."/>
            <person name="Haas B."/>
            <person name="Abouelleil A."/>
            <person name="Allen A.W."/>
            <person name="Alvarado L."/>
            <person name="Arachchi H.M."/>
            <person name="Berlin A.M."/>
            <person name="Chapman S.B."/>
            <person name="Gainer-Dewar J."/>
            <person name="Goldberg J."/>
            <person name="Griggs A."/>
            <person name="Gujja S."/>
            <person name="Hansen M."/>
            <person name="Howarth C."/>
            <person name="Imamovic A."/>
            <person name="Ireland A."/>
            <person name="Larimer J."/>
            <person name="McCowan C."/>
            <person name="Murphy C."/>
            <person name="Pearson M."/>
            <person name="Poon T.W."/>
            <person name="Priest M."/>
            <person name="Roberts A."/>
            <person name="Saif S."/>
            <person name="Shea T."/>
            <person name="Sisk P."/>
            <person name="Sykes S."/>
            <person name="Wortman J."/>
            <person name="Nusbaum C."/>
            <person name="Birren B."/>
        </authorList>
    </citation>
    <scope>NUCLEOTIDE SEQUENCE [LARGE SCALE GENOMIC DNA]</scope>
    <source>
        <strain evidence="4">maculatus3</strain>
    </source>
</reference>
<keyword evidence="2" id="KW-0732">Signal</keyword>
<name>A0A182T1W8_9DIPT</name>
<keyword evidence="4" id="KW-1185">Reference proteome</keyword>
<sequence length="184" mass="20008">MKLLCVLLVLTILSPCVMGKAVTSIPESRTGNEVGVELSNSVTGATETAEDIITEKEESLITTTTTAINPAINEVDTSSDEVPIFNRNQVTLDLPGDLFSSTANLTLRLRNFIGDFITRTSVRIAQVVRFFQPLFGYHLMIDIPKELDRAASGKGDPIRGERHLRCDSSPTRQFSTPDGLGVGI</sequence>
<feature type="signal peptide" evidence="2">
    <location>
        <begin position="1"/>
        <end position="19"/>
    </location>
</feature>
<feature type="chain" id="PRO_5008136414" description="SEA domain-containing protein" evidence="2">
    <location>
        <begin position="20"/>
        <end position="184"/>
    </location>
</feature>
<protein>
    <recommendedName>
        <fullName evidence="5">SEA domain-containing protein</fullName>
    </recommendedName>
</protein>
<evidence type="ECO:0000313" key="3">
    <source>
        <dbReference type="EnsemblMetazoa" id="AMAM017967-PA"/>
    </source>
</evidence>
<feature type="region of interest" description="Disordered" evidence="1">
    <location>
        <begin position="150"/>
        <end position="184"/>
    </location>
</feature>
<organism evidence="3 4">
    <name type="scientific">Anopheles maculatus</name>
    <dbReference type="NCBI Taxonomy" id="74869"/>
    <lineage>
        <taxon>Eukaryota</taxon>
        <taxon>Metazoa</taxon>
        <taxon>Ecdysozoa</taxon>
        <taxon>Arthropoda</taxon>
        <taxon>Hexapoda</taxon>
        <taxon>Insecta</taxon>
        <taxon>Pterygota</taxon>
        <taxon>Neoptera</taxon>
        <taxon>Endopterygota</taxon>
        <taxon>Diptera</taxon>
        <taxon>Nematocera</taxon>
        <taxon>Culicoidea</taxon>
        <taxon>Culicidae</taxon>
        <taxon>Anophelinae</taxon>
        <taxon>Anopheles</taxon>
        <taxon>Anopheles maculatus group</taxon>
    </lineage>
</organism>
<dbReference type="VEuPathDB" id="VectorBase:AMAM017967"/>
<dbReference type="EnsemblMetazoa" id="AMAM017967-RA">
    <property type="protein sequence ID" value="AMAM017967-PA"/>
    <property type="gene ID" value="AMAM017967"/>
</dbReference>